<sequence>MSKEESASKVLGYFMNAFLIICSRGIISNELIKNQEHLQEFSALKNHILKIKVSNYQTTLNNSFNCQFTCDIIQLHDDINRFHNNVITFVTDLENDVYINSNRVSELLQRYTGKRKTEISIPQPTQLIKEVLKRLVIDTIIDMVNTYFEFIEADNFYPGKNVLGLLLKKLCLLTVKDPDNIIKEIPVKERQQIYLFLKNLMFDEDGNHDHFFIYNSKKQLINMIDQYRTIINHSKRKEIEGYASSLIRDVINLFYFQRYTYEQIIDYMWIKNNDPIDPLSMNKVWDDDTDIDNLVVKLCSFPLFGIDLKNLDKRQIWVQAHVITKKEEKFIPDTIRKHSEKNFNPIMLMNDKTTIL</sequence>
<gene>
    <name evidence="1" type="ORF">GMARGA_LOCUS22053</name>
</gene>
<keyword evidence="2" id="KW-1185">Reference proteome</keyword>
<proteinExistence type="predicted"/>
<reference evidence="1 2" key="1">
    <citation type="submission" date="2021-06" db="EMBL/GenBank/DDBJ databases">
        <authorList>
            <person name="Kallberg Y."/>
            <person name="Tangrot J."/>
            <person name="Rosling A."/>
        </authorList>
    </citation>
    <scope>NUCLEOTIDE SEQUENCE [LARGE SCALE GENOMIC DNA]</scope>
    <source>
        <strain evidence="1 2">120-4 pot B 10/14</strain>
    </source>
</reference>
<name>A0ABN7VRU9_GIGMA</name>
<dbReference type="EMBL" id="CAJVQB010020928">
    <property type="protein sequence ID" value="CAG8795762.1"/>
    <property type="molecule type" value="Genomic_DNA"/>
</dbReference>
<comment type="caution">
    <text evidence="1">The sequence shown here is derived from an EMBL/GenBank/DDBJ whole genome shotgun (WGS) entry which is preliminary data.</text>
</comment>
<organism evidence="1 2">
    <name type="scientific">Gigaspora margarita</name>
    <dbReference type="NCBI Taxonomy" id="4874"/>
    <lineage>
        <taxon>Eukaryota</taxon>
        <taxon>Fungi</taxon>
        <taxon>Fungi incertae sedis</taxon>
        <taxon>Mucoromycota</taxon>
        <taxon>Glomeromycotina</taxon>
        <taxon>Glomeromycetes</taxon>
        <taxon>Diversisporales</taxon>
        <taxon>Gigasporaceae</taxon>
        <taxon>Gigaspora</taxon>
    </lineage>
</organism>
<dbReference type="Proteomes" id="UP000789901">
    <property type="component" value="Unassembled WGS sequence"/>
</dbReference>
<evidence type="ECO:0000313" key="1">
    <source>
        <dbReference type="EMBL" id="CAG8795762.1"/>
    </source>
</evidence>
<protein>
    <submittedName>
        <fullName evidence="1">43369_t:CDS:1</fullName>
    </submittedName>
</protein>
<accession>A0ABN7VRU9</accession>
<evidence type="ECO:0000313" key="2">
    <source>
        <dbReference type="Proteomes" id="UP000789901"/>
    </source>
</evidence>